<dbReference type="Proteomes" id="UP001445335">
    <property type="component" value="Unassembled WGS sequence"/>
</dbReference>
<organism evidence="5 6">
    <name type="scientific">Elliptochloris bilobata</name>
    <dbReference type="NCBI Taxonomy" id="381761"/>
    <lineage>
        <taxon>Eukaryota</taxon>
        <taxon>Viridiplantae</taxon>
        <taxon>Chlorophyta</taxon>
        <taxon>core chlorophytes</taxon>
        <taxon>Trebouxiophyceae</taxon>
        <taxon>Trebouxiophyceae incertae sedis</taxon>
        <taxon>Elliptochloris clade</taxon>
        <taxon>Elliptochloris</taxon>
    </lineage>
</organism>
<evidence type="ECO:0000256" key="3">
    <source>
        <dbReference type="SAM" id="MobiDB-lite"/>
    </source>
</evidence>
<dbReference type="Pfam" id="PF00009">
    <property type="entry name" value="GTP_EFTU"/>
    <property type="match status" value="1"/>
</dbReference>
<dbReference type="PANTHER" id="PTHR48043:SF145">
    <property type="entry name" value="FI06409P-RELATED"/>
    <property type="match status" value="1"/>
</dbReference>
<dbReference type="Gene3D" id="2.40.30.10">
    <property type="entry name" value="Translation factors"/>
    <property type="match status" value="1"/>
</dbReference>
<dbReference type="Gene3D" id="3.40.50.2000">
    <property type="entry name" value="Glycogen Phosphorylase B"/>
    <property type="match status" value="2"/>
</dbReference>
<gene>
    <name evidence="5" type="ORF">WJX81_004473</name>
</gene>
<dbReference type="EMBL" id="JALJOU010000045">
    <property type="protein sequence ID" value="KAK9831513.1"/>
    <property type="molecule type" value="Genomic_DNA"/>
</dbReference>
<dbReference type="InterPro" id="IPR002213">
    <property type="entry name" value="UDP_glucos_trans"/>
</dbReference>
<proteinExistence type="predicted"/>
<evidence type="ECO:0000256" key="1">
    <source>
        <dbReference type="ARBA" id="ARBA00022676"/>
    </source>
</evidence>
<evidence type="ECO:0000256" key="2">
    <source>
        <dbReference type="ARBA" id="ARBA00022679"/>
    </source>
</evidence>
<dbReference type="SUPFAM" id="SSF52540">
    <property type="entry name" value="P-loop containing nucleoside triphosphate hydrolases"/>
    <property type="match status" value="1"/>
</dbReference>
<dbReference type="GO" id="GO:0008194">
    <property type="term" value="F:UDP-glycosyltransferase activity"/>
    <property type="evidence" value="ECO:0007669"/>
    <property type="project" value="InterPro"/>
</dbReference>
<dbReference type="GO" id="GO:0003924">
    <property type="term" value="F:GTPase activity"/>
    <property type="evidence" value="ECO:0007669"/>
    <property type="project" value="InterPro"/>
</dbReference>
<dbReference type="InterPro" id="IPR050271">
    <property type="entry name" value="UDP-glycosyltransferase"/>
</dbReference>
<keyword evidence="1" id="KW-0328">Glycosyltransferase</keyword>
<dbReference type="Gene3D" id="3.40.50.300">
    <property type="entry name" value="P-loop containing nucleotide triphosphate hydrolases"/>
    <property type="match status" value="1"/>
</dbReference>
<feature type="region of interest" description="Disordered" evidence="3">
    <location>
        <begin position="575"/>
        <end position="623"/>
    </location>
</feature>
<dbReference type="InterPro" id="IPR027417">
    <property type="entry name" value="P-loop_NTPase"/>
</dbReference>
<feature type="compositionally biased region" description="Low complexity" evidence="3">
    <location>
        <begin position="667"/>
        <end position="690"/>
    </location>
</feature>
<feature type="region of interest" description="Disordered" evidence="3">
    <location>
        <begin position="348"/>
        <end position="375"/>
    </location>
</feature>
<accession>A0AAW1RCG8</accession>
<dbReference type="CDD" id="cd03784">
    <property type="entry name" value="GT1_Gtf-like"/>
    <property type="match status" value="1"/>
</dbReference>
<feature type="region of interest" description="Disordered" evidence="3">
    <location>
        <begin position="33"/>
        <end position="108"/>
    </location>
</feature>
<keyword evidence="2" id="KW-0808">Transferase</keyword>
<dbReference type="SUPFAM" id="SSF50447">
    <property type="entry name" value="Translation proteins"/>
    <property type="match status" value="1"/>
</dbReference>
<dbReference type="AlphaFoldDB" id="A0AAW1RCG8"/>
<feature type="region of interest" description="Disordered" evidence="3">
    <location>
        <begin position="666"/>
        <end position="699"/>
    </location>
</feature>
<dbReference type="SUPFAM" id="SSF53756">
    <property type="entry name" value="UDP-Glycosyltransferase/glycogen phosphorylase"/>
    <property type="match status" value="1"/>
</dbReference>
<feature type="region of interest" description="Disordered" evidence="3">
    <location>
        <begin position="631"/>
        <end position="650"/>
    </location>
</feature>
<dbReference type="Pfam" id="PF00201">
    <property type="entry name" value="UDPGT"/>
    <property type="match status" value="1"/>
</dbReference>
<comment type="caution">
    <text evidence="5">The sequence shown here is derived from an EMBL/GenBank/DDBJ whole genome shotgun (WGS) entry which is preliminary data.</text>
</comment>
<feature type="compositionally biased region" description="Low complexity" evidence="3">
    <location>
        <begin position="68"/>
        <end position="93"/>
    </location>
</feature>
<reference evidence="5" key="2">
    <citation type="submission" date="2024-04" db="EMBL/GenBank/DDBJ databases">
        <authorList>
            <person name="Dal Grande F."/>
            <person name="Keller J."/>
            <person name="Delaux P.-M."/>
        </authorList>
    </citation>
    <scope>NUCLEOTIDE SEQUENCE</scope>
    <source>
        <strain evidence="5">SAG 245.80</strain>
    </source>
</reference>
<evidence type="ECO:0000313" key="6">
    <source>
        <dbReference type="Proteomes" id="UP001445335"/>
    </source>
</evidence>
<feature type="compositionally biased region" description="Low complexity" evidence="3">
    <location>
        <begin position="635"/>
        <end position="650"/>
    </location>
</feature>
<protein>
    <recommendedName>
        <fullName evidence="4">Tr-type G domain-containing protein</fullName>
    </recommendedName>
</protein>
<dbReference type="EMBL" id="JALJOU010000045">
    <property type="protein sequence ID" value="KAK9831512.1"/>
    <property type="molecule type" value="Genomic_DNA"/>
</dbReference>
<dbReference type="InterPro" id="IPR000795">
    <property type="entry name" value="T_Tr_GTP-bd_dom"/>
</dbReference>
<evidence type="ECO:0000259" key="4">
    <source>
        <dbReference type="Pfam" id="PF00009"/>
    </source>
</evidence>
<keyword evidence="6" id="KW-1185">Reference proteome</keyword>
<name>A0AAW1RCG8_9CHLO</name>
<sequence length="1225" mass="127662">MFEHDFSVDDLDLGARRTPTKWVAVAPPLVLRTKQRPPSVRRRCSESPAASRGVGRAPAAQPRRKPDAAAPDAAAEAASGAKLSEGESGVQESGAGGQGAQQALDWLPPENDFGNVEYKLRLKQPLPGLRFQQLVTQMHYRLSEGAGECFYYVGVTDEGYPRGLPPDELGASLATLEALAAEAGCGTELMRQLPGARGRACALLRVHRLAAAEAMHVDLRIAVAGGADAGKSTLVAVLSQGARGRPGLDDGRGAARLAVLRHKHEIESGRTSSICQQVVGYDSTGRVLNYSGVAALTQAEIAAASHKVLCFIDLGGHERYLKTAVYGLTCMLPDAVLLCVSARGAPQRGAPAGSPGGRGWGDHGGRGGGDPEVPGGRGALLPRAAREHLAVALALDVPVAVVITQVDVAPTGVLAATVAEVRAVLGAAAAGAGVAAGVPAGARGAVATPLVTSEEQALQLALRLRDSSLAAGLATGAPGAGPAPEPNPNPSFSGRPPVVPLFAVSVVAGTVVAGAVRVGQRLLLGPTARGAFAPVTVTCIQRAQLPVGVVRAGQHATLAMRWTGVTAGADMTDELCKTGPSNRGHRDAGVGGLQHGSSAEGDPPGPPSAPEGGTGSAGSGLHWAPEPARWELRSRSAPPAAAACSPPSSRKGTVLLDEAWHPRTVVGSSRSAAGSLGRWAASGSGSDSPGGSSGDARARGVRRRVRVAYTPVVHCGSVRQAARVEITARGHEVTLVLPASNVAPLQAKGYDLRGSVQYNDTELHAAFHLIRSRVGKKPWGGLYAVVFRRILPFMLQHCEALVADKEVMQRMQDFGADVLLADQFMPCSAVLAARLGGVPIVALHTGAPFLPFQNTWWAGSGRRAWLPAPLSYVPQTGAGYMHPMTLKQRLHNSYMYTVSAAADYVLLRPVVRDAWRRFGIDAMKPAREAILLICADFAIEPPQPMPPHVKMVGAILTRPADPLPADLEDFMEGSGDAGVVLAASGTHVARGGEVLRQQVAAFAALPARVLWKLTEKEQAELAAPGMPALGANIKVATWLPQNDVLGHPRTRAFLTHGGANSMYEAAFHGVPLAAFHGVPLVTMPGHVMDQEDNAVKAARLGFGIPIYLGRNFSADVLAASLARVLSEPEFRVNAARVAAKMHARRRSPAQESVDWIEHVVATGGEPYLRTPEEDLPWAVRHSLDVAAVWAAAAALLVMLLARAARLLARLGGGGKAGYDGKAKAL</sequence>
<dbReference type="PANTHER" id="PTHR48043">
    <property type="entry name" value="EG:EG0003.4 PROTEIN-RELATED"/>
    <property type="match status" value="1"/>
</dbReference>
<feature type="domain" description="Tr-type G" evidence="4">
    <location>
        <begin position="220"/>
        <end position="425"/>
    </location>
</feature>
<reference evidence="5 6" key="1">
    <citation type="journal article" date="2024" name="Nat. Commun.">
        <title>Phylogenomics reveals the evolutionary origins of lichenization in chlorophyte algae.</title>
        <authorList>
            <person name="Puginier C."/>
            <person name="Libourel C."/>
            <person name="Otte J."/>
            <person name="Skaloud P."/>
            <person name="Haon M."/>
            <person name="Grisel S."/>
            <person name="Petersen M."/>
            <person name="Berrin J.G."/>
            <person name="Delaux P.M."/>
            <person name="Dal Grande F."/>
            <person name="Keller J."/>
        </authorList>
    </citation>
    <scope>NUCLEOTIDE SEQUENCE [LARGE SCALE GENOMIC DNA]</scope>
    <source>
        <strain evidence="5 6">SAG 245.80</strain>
    </source>
</reference>
<evidence type="ECO:0000313" key="5">
    <source>
        <dbReference type="EMBL" id="KAK9831513.1"/>
    </source>
</evidence>
<feature type="compositionally biased region" description="Basic residues" evidence="3">
    <location>
        <begin position="33"/>
        <end position="42"/>
    </location>
</feature>
<dbReference type="InterPro" id="IPR009000">
    <property type="entry name" value="Transl_B-barrel_sf"/>
</dbReference>
<dbReference type="GO" id="GO:0005525">
    <property type="term" value="F:GTP binding"/>
    <property type="evidence" value="ECO:0007669"/>
    <property type="project" value="InterPro"/>
</dbReference>
<feature type="compositionally biased region" description="Gly residues" evidence="3">
    <location>
        <begin position="366"/>
        <end position="375"/>
    </location>
</feature>